<protein>
    <submittedName>
        <fullName evidence="7">OmpA family protein</fullName>
    </submittedName>
</protein>
<keyword evidence="3" id="KW-0998">Cell outer membrane</keyword>
<gene>
    <name evidence="7" type="ORF">SYV04_38545</name>
</gene>
<evidence type="ECO:0000259" key="6">
    <source>
        <dbReference type="PROSITE" id="PS51123"/>
    </source>
</evidence>
<dbReference type="InterPro" id="IPR036737">
    <property type="entry name" value="OmpA-like_sf"/>
</dbReference>
<feature type="compositionally biased region" description="Low complexity" evidence="5">
    <location>
        <begin position="338"/>
        <end position="348"/>
    </location>
</feature>
<keyword evidence="2 4" id="KW-0472">Membrane</keyword>
<keyword evidence="8" id="KW-1185">Reference proteome</keyword>
<dbReference type="InterPro" id="IPR006665">
    <property type="entry name" value="OmpA-like"/>
</dbReference>
<dbReference type="PRINTS" id="PR01021">
    <property type="entry name" value="OMPADOMAIN"/>
</dbReference>
<proteinExistence type="predicted"/>
<evidence type="ECO:0000313" key="8">
    <source>
        <dbReference type="Proteomes" id="UP001291309"/>
    </source>
</evidence>
<dbReference type="PROSITE" id="PS51123">
    <property type="entry name" value="OMPA_2"/>
    <property type="match status" value="1"/>
</dbReference>
<dbReference type="RefSeq" id="WP_321551060.1">
    <property type="nucleotide sequence ID" value="NZ_JAXIVS010000019.1"/>
</dbReference>
<comment type="caution">
    <text evidence="7">The sequence shown here is derived from an EMBL/GenBank/DDBJ whole genome shotgun (WGS) entry which is preliminary data.</text>
</comment>
<dbReference type="PANTHER" id="PTHR30329:SF21">
    <property type="entry name" value="LIPOPROTEIN YIAD-RELATED"/>
    <property type="match status" value="1"/>
</dbReference>
<dbReference type="Proteomes" id="UP001291309">
    <property type="component" value="Unassembled WGS sequence"/>
</dbReference>
<dbReference type="PANTHER" id="PTHR30329">
    <property type="entry name" value="STATOR ELEMENT OF FLAGELLAR MOTOR COMPLEX"/>
    <property type="match status" value="1"/>
</dbReference>
<evidence type="ECO:0000256" key="2">
    <source>
        <dbReference type="ARBA" id="ARBA00023136"/>
    </source>
</evidence>
<dbReference type="EMBL" id="JAXIVS010000019">
    <property type="protein sequence ID" value="MDY7232352.1"/>
    <property type="molecule type" value="Genomic_DNA"/>
</dbReference>
<dbReference type="SUPFAM" id="SSF103088">
    <property type="entry name" value="OmpA-like"/>
    <property type="match status" value="1"/>
</dbReference>
<dbReference type="Gene3D" id="3.30.1330.60">
    <property type="entry name" value="OmpA-like domain"/>
    <property type="match status" value="1"/>
</dbReference>
<evidence type="ECO:0000256" key="3">
    <source>
        <dbReference type="ARBA" id="ARBA00023237"/>
    </source>
</evidence>
<reference evidence="7 8" key="1">
    <citation type="submission" date="2023-12" db="EMBL/GenBank/DDBJ databases">
        <title>the genome sequence of Hyalangium sp. s54d21.</title>
        <authorList>
            <person name="Zhang X."/>
        </authorList>
    </citation>
    <scope>NUCLEOTIDE SEQUENCE [LARGE SCALE GENOMIC DNA]</scope>
    <source>
        <strain evidence="8">s54d21</strain>
    </source>
</reference>
<evidence type="ECO:0000256" key="1">
    <source>
        <dbReference type="ARBA" id="ARBA00004442"/>
    </source>
</evidence>
<sequence>MSLPIHRRGGGARWGVALVLVGLAVASAHAQESSPLPNFSLERLELNPGRGPVVLSGAELLSARELRVVLVGHYQRKPLSVYSEGQRLSLVKDRATAVLALAYGVLPWLELGAGLPVVALQQGDDLTAQGISSPSSSGVGSPWLQGRLGLLSEASEDLVDVALKVGVGLPVGSTSVLAREAGTSVGAQVMVGKRLGLVAPVLEAGVLLRPSVALGDASGSQDEVGNELRVGAGVTTVTSPLRGELGLRATFSQGRTTATVEALAGARYAPVPTMEVFAVGGMGFGQEPGTPQFRVLIGLAFTLAPDPPPEPEIIYEFVTPVRPRRPEAPSEEEEADSEASPPESSAPSSAPPAPSRLASPEADTDGDGVVDVLDACVRERGSPEHHGCAADMPQLVTLTRERLVLNGQVFFETGSATAPENSRVLDRAAQVLQEHPEIPLVVIEGHTDAVGGPDYNQALSKERAEAVRRYLIERGVPADRLRARGFGAARPVDTNATEQGRESNRRVEVHLRLGNPTAVMTSEPPR</sequence>
<evidence type="ECO:0000256" key="5">
    <source>
        <dbReference type="SAM" id="MobiDB-lite"/>
    </source>
</evidence>
<name>A0ABU5HFW0_9BACT</name>
<dbReference type="InterPro" id="IPR006664">
    <property type="entry name" value="OMP_bac"/>
</dbReference>
<organism evidence="7 8">
    <name type="scientific">Hyalangium rubrum</name>
    <dbReference type="NCBI Taxonomy" id="3103134"/>
    <lineage>
        <taxon>Bacteria</taxon>
        <taxon>Pseudomonadati</taxon>
        <taxon>Myxococcota</taxon>
        <taxon>Myxococcia</taxon>
        <taxon>Myxococcales</taxon>
        <taxon>Cystobacterineae</taxon>
        <taxon>Archangiaceae</taxon>
        <taxon>Hyalangium</taxon>
    </lineage>
</organism>
<comment type="subcellular location">
    <subcellularLocation>
        <location evidence="1">Cell outer membrane</location>
    </subcellularLocation>
</comment>
<evidence type="ECO:0000256" key="4">
    <source>
        <dbReference type="PROSITE-ProRule" id="PRU00473"/>
    </source>
</evidence>
<dbReference type="InterPro" id="IPR050330">
    <property type="entry name" value="Bact_OuterMem_StrucFunc"/>
</dbReference>
<evidence type="ECO:0000313" key="7">
    <source>
        <dbReference type="EMBL" id="MDY7232352.1"/>
    </source>
</evidence>
<feature type="region of interest" description="Disordered" evidence="5">
    <location>
        <begin position="324"/>
        <end position="368"/>
    </location>
</feature>
<dbReference type="Pfam" id="PF00691">
    <property type="entry name" value="OmpA"/>
    <property type="match status" value="1"/>
</dbReference>
<accession>A0ABU5HFW0</accession>
<feature type="domain" description="OmpA-like" evidence="6">
    <location>
        <begin position="398"/>
        <end position="515"/>
    </location>
</feature>
<dbReference type="CDD" id="cd07185">
    <property type="entry name" value="OmpA_C-like"/>
    <property type="match status" value="1"/>
</dbReference>